<organism evidence="3 4">
    <name type="scientific">Corynebacterium efficiens (strain DSM 44549 / YS-314 / AJ 12310 / JCM 11189 / NBRC 100395)</name>
    <dbReference type="NCBI Taxonomy" id="196164"/>
    <lineage>
        <taxon>Bacteria</taxon>
        <taxon>Bacillati</taxon>
        <taxon>Actinomycetota</taxon>
        <taxon>Actinomycetes</taxon>
        <taxon>Mycobacteriales</taxon>
        <taxon>Corynebacteriaceae</taxon>
        <taxon>Corynebacterium</taxon>
    </lineage>
</organism>
<dbReference type="Pfam" id="PF05167">
    <property type="entry name" value="DUF711"/>
    <property type="match status" value="1"/>
</dbReference>
<keyword evidence="4" id="KW-1185">Reference proteome</keyword>
<proteinExistence type="inferred from homology"/>
<dbReference type="KEGG" id="cef:CE1669"/>
<evidence type="ECO:0000256" key="2">
    <source>
        <dbReference type="SAM" id="MobiDB-lite"/>
    </source>
</evidence>
<comment type="subunit">
    <text evidence="1">Homodimer.</text>
</comment>
<dbReference type="STRING" id="196164.gene:10742090"/>
<dbReference type="CDD" id="cd08025">
    <property type="entry name" value="RNR_PFL_like_DUF711"/>
    <property type="match status" value="1"/>
</dbReference>
<evidence type="ECO:0000256" key="1">
    <source>
        <dbReference type="HAMAP-Rule" id="MF_01221"/>
    </source>
</evidence>
<accession>C8NNX9</accession>
<dbReference type="Gene3D" id="3.20.70.20">
    <property type="match status" value="1"/>
</dbReference>
<name>Q8FTA1_COREF</name>
<dbReference type="AlphaFoldDB" id="Q8FTA1"/>
<comment type="similarity">
    <text evidence="1">Belongs to the UPF0210 family.</text>
</comment>
<sequence length="477" mass="49321">MDTTAFPPDHSHLTQAPSAFNHSGLSDRSTRGILDTIEMIEKYRLDIRTVTMGISLLSCARSTMEETCRAVYDRVTTQAARLVEVCEGIERELGIPIVNKRISVTPVALITAGCSGNPADVAHALDRAAKEVGVNFIGGYSALVEKGGTTADINLIRSIPEALSQTDVVCGSVNVASSRAGINMNAVNEMGKVVKQAATLTADQSAIACAKLVVFANSVGDNPFMAGAFHGIEEPDCVVSVGVSGPGVVSRALEHLEGASLDQVAEEIKKAAFKITRTGQLVGSLASERLGVPFGIVDLSLAPTAEVGDSVANILETMGLAQVGTHGTTAALALLNDAVKKGGMMACSRVGGLSGSFIPVSEDKGMIDAVRAGTISIDKLEAMTAICSVGLDMIAIPGDTPAEIISGMIADEAAIGVMNHKTTAVRVIPVPGTVPGDEVDFGGLLGYAPVIPVNTVSNHAFVHRGGFIPAPVHGFRN</sequence>
<dbReference type="OrthoDB" id="9763001at2"/>
<accession>Q8FTA1</accession>
<reference evidence="3 4" key="1">
    <citation type="journal article" date="2003" name="Genome Res.">
        <title>Comparative complete genome sequence analysis of the amino acid replacements responsible for the thermostability of Corynebacterium efficiens.</title>
        <authorList>
            <person name="Nishio Y."/>
            <person name="Nakamura Y."/>
            <person name="Kawarabayasi Y."/>
            <person name="Usuda Y."/>
            <person name="Kimura E."/>
            <person name="Sugimoto S."/>
            <person name="Matsui K."/>
            <person name="Yamagishi A."/>
            <person name="Kikuchi H."/>
            <person name="Ikeo K."/>
            <person name="Gojobori T."/>
        </authorList>
    </citation>
    <scope>NUCLEOTIDE SEQUENCE [LARGE SCALE GENOMIC DNA]</scope>
    <source>
        <strain evidence="4">DSM 44549 / YS-314 / AJ 12310 / JCM 11189 / NBRC 100395</strain>
    </source>
</reference>
<protein>
    <recommendedName>
        <fullName evidence="1">UPF0210 protein</fullName>
    </recommendedName>
</protein>
<dbReference type="HOGENOM" id="CLU_048704_0_0_11"/>
<feature type="region of interest" description="Disordered" evidence="2">
    <location>
        <begin position="1"/>
        <end position="25"/>
    </location>
</feature>
<dbReference type="EMBL" id="BA000035">
    <property type="protein sequence ID" value="BAC18479.1"/>
    <property type="molecule type" value="Genomic_DNA"/>
</dbReference>
<feature type="compositionally biased region" description="Polar residues" evidence="2">
    <location>
        <begin position="13"/>
        <end position="25"/>
    </location>
</feature>
<dbReference type="PANTHER" id="PTHR37560">
    <property type="entry name" value="UPF0210 PROTEIN SPR0218"/>
    <property type="match status" value="1"/>
</dbReference>
<dbReference type="HAMAP" id="MF_01221">
    <property type="entry name" value="UPF0210"/>
    <property type="match status" value="1"/>
</dbReference>
<evidence type="ECO:0000313" key="4">
    <source>
        <dbReference type="Proteomes" id="UP000001409"/>
    </source>
</evidence>
<dbReference type="InterPro" id="IPR007841">
    <property type="entry name" value="UPF0210"/>
</dbReference>
<dbReference type="NCBIfam" id="NF003700">
    <property type="entry name" value="PRK05313.1"/>
    <property type="match status" value="1"/>
</dbReference>
<dbReference type="Proteomes" id="UP000001409">
    <property type="component" value="Chromosome"/>
</dbReference>
<dbReference type="SUPFAM" id="SSF51998">
    <property type="entry name" value="PFL-like glycyl radical enzymes"/>
    <property type="match status" value="1"/>
</dbReference>
<evidence type="ECO:0000313" key="3">
    <source>
        <dbReference type="EMBL" id="BAC18479.1"/>
    </source>
</evidence>
<dbReference type="PANTHER" id="PTHR37560:SF1">
    <property type="entry name" value="UPF0210 PROTEIN MJ1665"/>
    <property type="match status" value="1"/>
</dbReference>
<dbReference type="eggNOG" id="COG2848">
    <property type="taxonomic scope" value="Bacteria"/>
</dbReference>